<name>A0A9W2XB54_BETSP</name>
<organism evidence="2 3">
    <name type="scientific">Betta splendens</name>
    <name type="common">Siamese fighting fish</name>
    <dbReference type="NCBI Taxonomy" id="158456"/>
    <lineage>
        <taxon>Eukaryota</taxon>
        <taxon>Metazoa</taxon>
        <taxon>Chordata</taxon>
        <taxon>Craniata</taxon>
        <taxon>Vertebrata</taxon>
        <taxon>Euteleostomi</taxon>
        <taxon>Actinopterygii</taxon>
        <taxon>Neopterygii</taxon>
        <taxon>Teleostei</taxon>
        <taxon>Neoteleostei</taxon>
        <taxon>Acanthomorphata</taxon>
        <taxon>Anabantaria</taxon>
        <taxon>Anabantiformes</taxon>
        <taxon>Anabantoidei</taxon>
        <taxon>Osphronemidae</taxon>
        <taxon>Betta</taxon>
    </lineage>
</organism>
<reference evidence="3" key="1">
    <citation type="submission" date="2025-08" db="UniProtKB">
        <authorList>
            <consortium name="RefSeq"/>
        </authorList>
    </citation>
    <scope>IDENTIFICATION</scope>
</reference>
<feature type="domain" description="C-type lectin" evidence="1">
    <location>
        <begin position="77"/>
        <end position="190"/>
    </location>
</feature>
<dbReference type="GeneID" id="114843147"/>
<keyword evidence="2" id="KW-1185">Reference proteome</keyword>
<dbReference type="SUPFAM" id="SSF56436">
    <property type="entry name" value="C-type lectin-like"/>
    <property type="match status" value="2"/>
</dbReference>
<evidence type="ECO:0000259" key="1">
    <source>
        <dbReference type="PROSITE" id="PS50041"/>
    </source>
</evidence>
<sequence length="262" mass="29093">MENLTAMLSSSPSGYTGRAWIGLTASMTWTWEDGRPASFLHWMVGQPDNLSGSELCAVILGGFWMDVSCSLTNAPVCFDGTSIIIGSPMTWTNADAYCKSRASSLAEIPDDAINAAIFLKMTTSVTLKAWIGLRKTQLWHWSDTSQNYTFRNWEPGHPDHSGGQDCAAVAVTNGSWTDEQCSTQYPFFCYDVYKSWSVVVRMTIQSETNLGDPASSDAVLQQLHVTFANGGVTDLKLTWKIEPVEQMQERLTSKDHFCLWML</sequence>
<proteinExistence type="predicted"/>
<dbReference type="PANTHER" id="PTHR45784:SF3">
    <property type="entry name" value="C-TYPE LECTIN DOMAIN FAMILY 4 MEMBER K-LIKE-RELATED"/>
    <property type="match status" value="1"/>
</dbReference>
<protein>
    <submittedName>
        <fullName evidence="3">C-type mannose receptor 2-like</fullName>
    </submittedName>
</protein>
<evidence type="ECO:0000313" key="3">
    <source>
        <dbReference type="RefSeq" id="XP_055358883.1"/>
    </source>
</evidence>
<dbReference type="PANTHER" id="PTHR45784">
    <property type="entry name" value="C-TYPE LECTIN DOMAIN FAMILY 20 MEMBER A-RELATED"/>
    <property type="match status" value="1"/>
</dbReference>
<dbReference type="SMART" id="SM00034">
    <property type="entry name" value="CLECT"/>
    <property type="match status" value="1"/>
</dbReference>
<dbReference type="InterPro" id="IPR016187">
    <property type="entry name" value="CTDL_fold"/>
</dbReference>
<dbReference type="CDD" id="cd00037">
    <property type="entry name" value="CLECT"/>
    <property type="match status" value="1"/>
</dbReference>
<dbReference type="KEGG" id="bspl:114843147"/>
<dbReference type="PROSITE" id="PS50041">
    <property type="entry name" value="C_TYPE_LECTIN_2"/>
    <property type="match status" value="2"/>
</dbReference>
<dbReference type="AlphaFoldDB" id="A0A9W2XB54"/>
<dbReference type="RefSeq" id="XP_055358883.1">
    <property type="nucleotide sequence ID" value="XM_055502908.1"/>
</dbReference>
<dbReference type="Proteomes" id="UP000515150">
    <property type="component" value="Chromosome 16"/>
</dbReference>
<dbReference type="OrthoDB" id="7357196at2759"/>
<feature type="domain" description="C-type lectin" evidence="1">
    <location>
        <begin position="1"/>
        <end position="78"/>
    </location>
</feature>
<accession>A0A9W2XB54</accession>
<dbReference type="Gene3D" id="3.10.100.10">
    <property type="entry name" value="Mannose-Binding Protein A, subunit A"/>
    <property type="match status" value="2"/>
</dbReference>
<evidence type="ECO:0000313" key="2">
    <source>
        <dbReference type="Proteomes" id="UP000515150"/>
    </source>
</evidence>
<dbReference type="Pfam" id="PF00059">
    <property type="entry name" value="Lectin_C"/>
    <property type="match status" value="2"/>
</dbReference>
<dbReference type="InterPro" id="IPR001304">
    <property type="entry name" value="C-type_lectin-like"/>
</dbReference>
<dbReference type="InterPro" id="IPR016186">
    <property type="entry name" value="C-type_lectin-like/link_sf"/>
</dbReference>
<gene>
    <name evidence="3" type="primary">LOC114843147</name>
</gene>